<reference evidence="1 2" key="2">
    <citation type="submission" date="2017-12" db="EMBL/GenBank/DDBJ databases">
        <title>Genome sequence of Rhizobium sullae HCNT1 isolated from Sulla coronaria nodules and featuring peculiar denitrification phenotypes.</title>
        <authorList>
            <person name="De Diego-Diaz B."/>
            <person name="Treu L."/>
            <person name="Campanaro S."/>
            <person name="Da Silva Duarte V."/>
            <person name="Basaglia M."/>
            <person name="Favaro L."/>
            <person name="Casella S."/>
            <person name="Squartini A."/>
        </authorList>
    </citation>
    <scope>NUCLEOTIDE SEQUENCE [LARGE SCALE GENOMIC DNA]</scope>
    <source>
        <strain evidence="1 2">HCNT1</strain>
    </source>
</reference>
<comment type="caution">
    <text evidence="1">The sequence shown here is derived from an EMBL/GenBank/DDBJ whole genome shotgun (WGS) entry which is preliminary data.</text>
</comment>
<dbReference type="AlphaFoldDB" id="A0A2N0D7P3"/>
<proteinExistence type="predicted"/>
<sequence length="60" mass="6840">MLTPVVVLWSQTRQRAPSLKDDTFRAFWRGDDLADLSSVNMLPKRIKVRDGAEVANIKIL</sequence>
<reference evidence="1 2" key="1">
    <citation type="submission" date="2017-11" db="EMBL/GenBank/DDBJ databases">
        <authorList>
            <person name="Han C.G."/>
        </authorList>
    </citation>
    <scope>NUCLEOTIDE SEQUENCE [LARGE SCALE GENOMIC DNA]</scope>
    <source>
        <strain evidence="1 2">HCNT1</strain>
    </source>
</reference>
<protein>
    <submittedName>
        <fullName evidence="1">Uncharacterized protein</fullName>
    </submittedName>
</protein>
<name>A0A2N0D7P3_RHISU</name>
<organism evidence="1 2">
    <name type="scientific">Rhizobium sullae</name>
    <name type="common">Rhizobium hedysari</name>
    <dbReference type="NCBI Taxonomy" id="50338"/>
    <lineage>
        <taxon>Bacteria</taxon>
        <taxon>Pseudomonadati</taxon>
        <taxon>Pseudomonadota</taxon>
        <taxon>Alphaproteobacteria</taxon>
        <taxon>Hyphomicrobiales</taxon>
        <taxon>Rhizobiaceae</taxon>
        <taxon>Rhizobium/Agrobacterium group</taxon>
        <taxon>Rhizobium</taxon>
    </lineage>
</organism>
<dbReference type="EMBL" id="PIQN01000014">
    <property type="protein sequence ID" value="PKA42134.1"/>
    <property type="molecule type" value="Genomic_DNA"/>
</dbReference>
<evidence type="ECO:0000313" key="1">
    <source>
        <dbReference type="EMBL" id="PKA42134.1"/>
    </source>
</evidence>
<dbReference type="Proteomes" id="UP000232164">
    <property type="component" value="Unassembled WGS sequence"/>
</dbReference>
<accession>A0A2N0D7P3</accession>
<gene>
    <name evidence="1" type="ORF">CWR43_18625</name>
</gene>
<evidence type="ECO:0000313" key="2">
    <source>
        <dbReference type="Proteomes" id="UP000232164"/>
    </source>
</evidence>